<reference evidence="2" key="3">
    <citation type="submission" date="2025-09" db="UniProtKB">
        <authorList>
            <consortium name="Ensembl"/>
        </authorList>
    </citation>
    <scope>IDENTIFICATION</scope>
</reference>
<dbReference type="Ensembl" id="ENSGAGT00000013614.1">
    <property type="protein sequence ID" value="ENSGAGP00000011886.1"/>
    <property type="gene ID" value="ENSGAGG00000009164.1"/>
</dbReference>
<keyword evidence="3" id="KW-1185">Reference proteome</keyword>
<evidence type="ECO:0000313" key="3">
    <source>
        <dbReference type="Proteomes" id="UP000291020"/>
    </source>
</evidence>
<proteinExistence type="predicted"/>
<dbReference type="Pfam" id="PF16208">
    <property type="entry name" value="Keratin_2_head"/>
    <property type="match status" value="1"/>
</dbReference>
<evidence type="ECO:0000313" key="2">
    <source>
        <dbReference type="Ensembl" id="ENSGAGP00000011886.1"/>
    </source>
</evidence>
<evidence type="ECO:0000259" key="1">
    <source>
        <dbReference type="Pfam" id="PF16208"/>
    </source>
</evidence>
<sequence length="124" mass="12964">MLPATMSRQSTVRVQSGKQGFSASSAIIPNSCRTSYSSCSVSRARGCGAGAGRVVGGGSCFGSRSLYNLGGSKRISMAGSSGGFLCAQWKCSTGRSKGLVQHYIGNLWHTWELSLALQSISPMF</sequence>
<dbReference type="STRING" id="38772.ENSGAGP00000011886"/>
<protein>
    <recommendedName>
        <fullName evidence="1">Keratin type II head domain-containing protein</fullName>
    </recommendedName>
</protein>
<organism evidence="2 3">
    <name type="scientific">Gopherus agassizii</name>
    <name type="common">Agassiz's desert tortoise</name>
    <dbReference type="NCBI Taxonomy" id="38772"/>
    <lineage>
        <taxon>Eukaryota</taxon>
        <taxon>Metazoa</taxon>
        <taxon>Chordata</taxon>
        <taxon>Craniata</taxon>
        <taxon>Vertebrata</taxon>
        <taxon>Euteleostomi</taxon>
        <taxon>Archelosauria</taxon>
        <taxon>Testudinata</taxon>
        <taxon>Testudines</taxon>
        <taxon>Cryptodira</taxon>
        <taxon>Durocryptodira</taxon>
        <taxon>Testudinoidea</taxon>
        <taxon>Testudinidae</taxon>
        <taxon>Gopherus</taxon>
    </lineage>
</organism>
<dbReference type="Proteomes" id="UP000291020">
    <property type="component" value="Unassembled WGS sequence"/>
</dbReference>
<name>A0A452HAW8_9SAUR</name>
<dbReference type="AlphaFoldDB" id="A0A452HAW8"/>
<reference evidence="2" key="2">
    <citation type="submission" date="2025-08" db="UniProtKB">
        <authorList>
            <consortium name="Ensembl"/>
        </authorList>
    </citation>
    <scope>IDENTIFICATION</scope>
</reference>
<dbReference type="InterPro" id="IPR032444">
    <property type="entry name" value="Keratin_2_head"/>
</dbReference>
<accession>A0A452HAW8</accession>
<feature type="domain" description="Keratin type II head" evidence="1">
    <location>
        <begin position="20"/>
        <end position="95"/>
    </location>
</feature>
<reference evidence="3" key="1">
    <citation type="journal article" date="2017" name="PLoS ONE">
        <title>The Agassiz's desert tortoise genome provides a resource for the conservation of a threatened species.</title>
        <authorList>
            <person name="Tollis M."/>
            <person name="DeNardo D.F."/>
            <person name="Cornelius J.A."/>
            <person name="Dolby G.A."/>
            <person name="Edwards T."/>
            <person name="Henen B.T."/>
            <person name="Karl A.E."/>
            <person name="Murphy R.W."/>
            <person name="Kusumi K."/>
        </authorList>
    </citation>
    <scope>NUCLEOTIDE SEQUENCE [LARGE SCALE GENOMIC DNA]</scope>
</reference>